<dbReference type="Proteomes" id="UP000662888">
    <property type="component" value="Chromosome"/>
</dbReference>
<name>A0AA49A779_9BURK</name>
<reference evidence="1 2" key="1">
    <citation type="submission" date="2020-11" db="EMBL/GenBank/DDBJ databases">
        <authorList>
            <person name="Sun Q."/>
        </authorList>
    </citation>
    <scope>NUCLEOTIDE SEQUENCE [LARGE SCALE GENOMIC DNA]</scope>
    <source>
        <strain evidence="1 2">P8398</strain>
    </source>
</reference>
<organism evidence="1 2">
    <name type="scientific">Massilia antarctica</name>
    <dbReference type="NCBI Taxonomy" id="2765360"/>
    <lineage>
        <taxon>Bacteria</taxon>
        <taxon>Pseudomonadati</taxon>
        <taxon>Pseudomonadota</taxon>
        <taxon>Betaproteobacteria</taxon>
        <taxon>Burkholderiales</taxon>
        <taxon>Oxalobacteraceae</taxon>
        <taxon>Telluria group</taxon>
        <taxon>Massilia</taxon>
    </lineage>
</organism>
<gene>
    <name evidence="1" type="ORF">IV454_23640</name>
</gene>
<sequence length="136" mass="15103">MTERFEKIGNIIYGTQRLSGTLEVIAAWFEREIAMPGVNIDISPPASQIVNLYFQKRSGFDKLKADYFMVLDAVLTLEAGVERVGDMTPSQIDDNLKRVKDLHFVMAGVMEGLGCSEISPEALRRKGESIVTVPPL</sequence>
<proteinExistence type="predicted"/>
<dbReference type="EMBL" id="CP065053">
    <property type="protein sequence ID" value="QPI48497.1"/>
    <property type="molecule type" value="Genomic_DNA"/>
</dbReference>
<keyword evidence="2" id="KW-1185">Reference proteome</keyword>
<dbReference type="RefSeq" id="WP_206088115.1">
    <property type="nucleotide sequence ID" value="NZ_CP065053.1"/>
</dbReference>
<protein>
    <submittedName>
        <fullName evidence="1">Uncharacterized protein</fullName>
    </submittedName>
</protein>
<evidence type="ECO:0000313" key="2">
    <source>
        <dbReference type="Proteomes" id="UP000662888"/>
    </source>
</evidence>
<accession>A0AA49A779</accession>
<evidence type="ECO:0000313" key="1">
    <source>
        <dbReference type="EMBL" id="QPI48497.1"/>
    </source>
</evidence>